<dbReference type="AlphaFoldDB" id="A0A0R3WZC9"/>
<dbReference type="EMBL" id="UYWX01020294">
    <property type="protein sequence ID" value="VDM30285.1"/>
    <property type="molecule type" value="Genomic_DNA"/>
</dbReference>
<organism evidence="3">
    <name type="scientific">Hydatigena taeniaeformis</name>
    <name type="common">Feline tapeworm</name>
    <name type="synonym">Taenia taeniaeformis</name>
    <dbReference type="NCBI Taxonomy" id="6205"/>
    <lineage>
        <taxon>Eukaryota</taxon>
        <taxon>Metazoa</taxon>
        <taxon>Spiralia</taxon>
        <taxon>Lophotrochozoa</taxon>
        <taxon>Platyhelminthes</taxon>
        <taxon>Cestoda</taxon>
        <taxon>Eucestoda</taxon>
        <taxon>Cyclophyllidea</taxon>
        <taxon>Taeniidae</taxon>
        <taxon>Hydatigera</taxon>
    </lineage>
</organism>
<dbReference type="Proteomes" id="UP000274429">
    <property type="component" value="Unassembled WGS sequence"/>
</dbReference>
<sequence length="135" mass="14482">MARPVATSGHCLDYTCGQVISLAPVSKAQFILSASEGTMVVEVSLGGFDAFTPPDHSARDFSVINTRWGCCGEGAASPEWDTLSAWEGSWSLTTRMARAEIVDADDWQDLRPLPYKVGNEIGGGDGGFQLIDRVK</sequence>
<name>A0A0R3WZC9_HYDTA</name>
<keyword evidence="2" id="KW-1185">Reference proteome</keyword>
<proteinExistence type="predicted"/>
<protein>
    <submittedName>
        <fullName evidence="3">Alpha-glucosidase</fullName>
    </submittedName>
</protein>
<reference evidence="1 2" key="2">
    <citation type="submission" date="2018-11" db="EMBL/GenBank/DDBJ databases">
        <authorList>
            <consortium name="Pathogen Informatics"/>
        </authorList>
    </citation>
    <scope>NUCLEOTIDE SEQUENCE [LARGE SCALE GENOMIC DNA]</scope>
</reference>
<dbReference type="WBParaSite" id="TTAC_0000614101-mRNA-1">
    <property type="protein sequence ID" value="TTAC_0000614101-mRNA-1"/>
    <property type="gene ID" value="TTAC_0000614101"/>
</dbReference>
<gene>
    <name evidence="1" type="ORF">TTAC_LOCUS6126</name>
</gene>
<evidence type="ECO:0000313" key="1">
    <source>
        <dbReference type="EMBL" id="VDM30285.1"/>
    </source>
</evidence>
<evidence type="ECO:0000313" key="3">
    <source>
        <dbReference type="WBParaSite" id="TTAC_0000614101-mRNA-1"/>
    </source>
</evidence>
<evidence type="ECO:0000313" key="2">
    <source>
        <dbReference type="Proteomes" id="UP000274429"/>
    </source>
</evidence>
<accession>A0A0R3WZC9</accession>
<reference evidence="3" key="1">
    <citation type="submission" date="2017-02" db="UniProtKB">
        <authorList>
            <consortium name="WormBaseParasite"/>
        </authorList>
    </citation>
    <scope>IDENTIFICATION</scope>
</reference>